<comment type="caution">
    <text evidence="4">The sequence shown here is derived from an EMBL/GenBank/DDBJ whole genome shotgun (WGS) entry which is preliminary data.</text>
</comment>
<dbReference type="InterPro" id="IPR000679">
    <property type="entry name" value="Znf_GATA"/>
</dbReference>
<feature type="compositionally biased region" description="Low complexity" evidence="2">
    <location>
        <begin position="70"/>
        <end position="79"/>
    </location>
</feature>
<accession>A0A9D4TSI4</accession>
<keyword evidence="1" id="KW-0479">Metal-binding</keyword>
<dbReference type="PROSITE" id="PS50114">
    <property type="entry name" value="GATA_ZN_FINGER_2"/>
    <property type="match status" value="1"/>
</dbReference>
<evidence type="ECO:0000313" key="4">
    <source>
        <dbReference type="EMBL" id="KAI3433436.1"/>
    </source>
</evidence>
<dbReference type="InterPro" id="IPR013088">
    <property type="entry name" value="Znf_NHR/GATA"/>
</dbReference>
<evidence type="ECO:0000256" key="1">
    <source>
        <dbReference type="PROSITE-ProRule" id="PRU00094"/>
    </source>
</evidence>
<feature type="compositionally biased region" description="Low complexity" evidence="2">
    <location>
        <begin position="13"/>
        <end position="22"/>
    </location>
</feature>
<name>A0A9D4TSI4_CHLVU</name>
<evidence type="ECO:0000313" key="5">
    <source>
        <dbReference type="Proteomes" id="UP001055712"/>
    </source>
</evidence>
<feature type="region of interest" description="Disordered" evidence="2">
    <location>
        <begin position="55"/>
        <end position="141"/>
    </location>
</feature>
<feature type="domain" description="GATA-type" evidence="3">
    <location>
        <begin position="144"/>
        <end position="173"/>
    </location>
</feature>
<feature type="region of interest" description="Disordered" evidence="2">
    <location>
        <begin position="1"/>
        <end position="24"/>
    </location>
</feature>
<reference evidence="4" key="1">
    <citation type="journal article" date="2019" name="Plant J.">
        <title>Chlorella vulgaris genome assembly and annotation reveals the molecular basis for metabolic acclimation to high light conditions.</title>
        <authorList>
            <person name="Cecchin M."/>
            <person name="Marcolungo L."/>
            <person name="Rossato M."/>
            <person name="Girolomoni L."/>
            <person name="Cosentino E."/>
            <person name="Cuine S."/>
            <person name="Li-Beisson Y."/>
            <person name="Delledonne M."/>
            <person name="Ballottari M."/>
        </authorList>
    </citation>
    <scope>NUCLEOTIDE SEQUENCE</scope>
    <source>
        <strain evidence="4">211/11P</strain>
    </source>
</reference>
<dbReference type="OrthoDB" id="10630032at2759"/>
<keyword evidence="5" id="KW-1185">Reference proteome</keyword>
<dbReference type="GO" id="GO:0008270">
    <property type="term" value="F:zinc ion binding"/>
    <property type="evidence" value="ECO:0007669"/>
    <property type="project" value="UniProtKB-KW"/>
</dbReference>
<dbReference type="GO" id="GO:0006355">
    <property type="term" value="P:regulation of DNA-templated transcription"/>
    <property type="evidence" value="ECO:0007669"/>
    <property type="project" value="InterPro"/>
</dbReference>
<dbReference type="Gene3D" id="3.30.50.10">
    <property type="entry name" value="Erythroid Transcription Factor GATA-1, subunit A"/>
    <property type="match status" value="1"/>
</dbReference>
<proteinExistence type="predicted"/>
<feature type="compositionally biased region" description="Low complexity" evidence="2">
    <location>
        <begin position="370"/>
        <end position="389"/>
    </location>
</feature>
<feature type="compositionally biased region" description="Low complexity" evidence="2">
    <location>
        <begin position="120"/>
        <end position="140"/>
    </location>
</feature>
<protein>
    <recommendedName>
        <fullName evidence="3">GATA-type domain-containing protein</fullName>
    </recommendedName>
</protein>
<dbReference type="SUPFAM" id="SSF57716">
    <property type="entry name" value="Glucocorticoid receptor-like (DNA-binding domain)"/>
    <property type="match status" value="1"/>
</dbReference>
<feature type="region of interest" description="Disordered" evidence="2">
    <location>
        <begin position="458"/>
        <end position="488"/>
    </location>
</feature>
<evidence type="ECO:0000256" key="2">
    <source>
        <dbReference type="SAM" id="MobiDB-lite"/>
    </source>
</evidence>
<dbReference type="Proteomes" id="UP001055712">
    <property type="component" value="Unassembled WGS sequence"/>
</dbReference>
<dbReference type="AlphaFoldDB" id="A0A9D4TSI4"/>
<dbReference type="GO" id="GO:0043565">
    <property type="term" value="F:sequence-specific DNA binding"/>
    <property type="evidence" value="ECO:0007669"/>
    <property type="project" value="InterPro"/>
</dbReference>
<keyword evidence="1" id="KW-0862">Zinc</keyword>
<keyword evidence="1" id="KW-0863">Zinc-finger</keyword>
<evidence type="ECO:0000259" key="3">
    <source>
        <dbReference type="PROSITE" id="PS50114"/>
    </source>
</evidence>
<reference evidence="4" key="2">
    <citation type="submission" date="2020-11" db="EMBL/GenBank/DDBJ databases">
        <authorList>
            <person name="Cecchin M."/>
            <person name="Marcolungo L."/>
            <person name="Rossato M."/>
            <person name="Girolomoni L."/>
            <person name="Cosentino E."/>
            <person name="Cuine S."/>
            <person name="Li-Beisson Y."/>
            <person name="Delledonne M."/>
            <person name="Ballottari M."/>
        </authorList>
    </citation>
    <scope>NUCLEOTIDE SEQUENCE</scope>
    <source>
        <strain evidence="4">211/11P</strain>
        <tissue evidence="4">Whole cell</tissue>
    </source>
</reference>
<organism evidence="4 5">
    <name type="scientific">Chlorella vulgaris</name>
    <name type="common">Green alga</name>
    <dbReference type="NCBI Taxonomy" id="3077"/>
    <lineage>
        <taxon>Eukaryota</taxon>
        <taxon>Viridiplantae</taxon>
        <taxon>Chlorophyta</taxon>
        <taxon>core chlorophytes</taxon>
        <taxon>Trebouxiophyceae</taxon>
        <taxon>Chlorellales</taxon>
        <taxon>Chlorellaceae</taxon>
        <taxon>Chlorella clade</taxon>
        <taxon>Chlorella</taxon>
    </lineage>
</organism>
<dbReference type="EMBL" id="SIDB01000004">
    <property type="protein sequence ID" value="KAI3433436.1"/>
    <property type="molecule type" value="Genomic_DNA"/>
</dbReference>
<feature type="compositionally biased region" description="Polar residues" evidence="2">
    <location>
        <begin position="80"/>
        <end position="89"/>
    </location>
</feature>
<feature type="region of interest" description="Disordered" evidence="2">
    <location>
        <begin position="281"/>
        <end position="389"/>
    </location>
</feature>
<feature type="compositionally biased region" description="Low complexity" evidence="2">
    <location>
        <begin position="458"/>
        <end position="482"/>
    </location>
</feature>
<feature type="compositionally biased region" description="Low complexity" evidence="2">
    <location>
        <begin position="301"/>
        <end position="322"/>
    </location>
</feature>
<dbReference type="SMART" id="SM00401">
    <property type="entry name" value="ZnF_GATA"/>
    <property type="match status" value="1"/>
</dbReference>
<gene>
    <name evidence="4" type="ORF">D9Q98_003251</name>
</gene>
<sequence>MSSVALAPPPTAAEPLGGEAAPDFTIHQSPFDAAEALILQQAVAAAMQPVAEPLSPAGQQGLAAKRARSAADASPPSASTQHRQQQFASKQRPPRPPVSPESGSLVLDVSLVARQGSGSGSPPGSARSPRGGAASPGGRRQMSKTIGRVCIECCTSTTTQWRSQGLLCNSCGVKLIKGRLRMDPESMHRRYQRLPPAIREHPMWAAAQAVAQAQSLAAAAAAAGQPWACPGCEKQGGQQVAGPCGLHYCPGCVDRYQVAAPTGGAAAVAATVAAPAPCLSPVPTAAPGHKRRKQATPRSAATGSLSPVSASSSGGSSIQAYSWQCTAEEGQDDASSKELSPSGRPASRRLQERQRQLQEQSGLPPLHRLAMPPSTPASAKTPPPSTGLARMHALAHAQHAASATPTAAEAAAALLVLTESDELRMEAVMQLDRLDSCATGAACAAAAFGQSARHIPAAPQQEAAAGPGNGPAAAAAAPAPAGMHQLPADCPAEPAASLLQQHPAPAAAVVDSMQLYPLLIGAAATPEATAAGLSHKLVGRYLAALTTATQRQAAASAEVTAAIRAQGVQQAHLVASMTADRQFLAAVALMRSVVQLAGLAD</sequence>